<dbReference type="Proteomes" id="UP000034416">
    <property type="component" value="Unassembled WGS sequence"/>
</dbReference>
<accession>A0A0F5MY20</accession>
<name>A0A0F5MY20_9MYCO</name>
<dbReference type="Pfam" id="PF14030">
    <property type="entry name" value="DUF4245"/>
    <property type="match status" value="1"/>
</dbReference>
<protein>
    <submittedName>
        <fullName evidence="5">DUF4245 domain-containing protein</fullName>
    </submittedName>
    <submittedName>
        <fullName evidence="3">Membrane protein</fullName>
    </submittedName>
</protein>
<organism evidence="3 6">
    <name type="scientific">Mycolicibacter arupensis</name>
    <dbReference type="NCBI Taxonomy" id="342002"/>
    <lineage>
        <taxon>Bacteria</taxon>
        <taxon>Bacillati</taxon>
        <taxon>Actinomycetota</taxon>
        <taxon>Actinomycetes</taxon>
        <taxon>Mycobacteriales</taxon>
        <taxon>Mycobacteriaceae</taxon>
        <taxon>Mycolicibacter</taxon>
    </lineage>
</organism>
<keyword evidence="2" id="KW-0472">Membrane</keyword>
<evidence type="ECO:0000256" key="2">
    <source>
        <dbReference type="SAM" id="Phobius"/>
    </source>
</evidence>
<reference evidence="5 8" key="4">
    <citation type="submission" date="2018-09" db="EMBL/GenBank/DDBJ databases">
        <title>Metagenome Assembled Genomes from an Advanced Water Purification Facility.</title>
        <authorList>
            <person name="Stamps B.W."/>
            <person name="Spear J.R."/>
        </authorList>
    </citation>
    <scope>NUCLEOTIDE SEQUENCE [LARGE SCALE GENOMIC DNA]</scope>
    <source>
        <strain evidence="5">Bin_29_2</strain>
    </source>
</reference>
<dbReference type="InterPro" id="IPR025339">
    <property type="entry name" value="DUF4245"/>
</dbReference>
<evidence type="ECO:0000313" key="6">
    <source>
        <dbReference type="Proteomes" id="UP000034416"/>
    </source>
</evidence>
<keyword evidence="2" id="KW-1133">Transmembrane helix</keyword>
<evidence type="ECO:0000313" key="4">
    <source>
        <dbReference type="EMBL" id="OQZ98156.1"/>
    </source>
</evidence>
<dbReference type="EMBL" id="SSGD01000025">
    <property type="protein sequence ID" value="TXI58568.1"/>
    <property type="molecule type" value="Genomic_DNA"/>
</dbReference>
<dbReference type="EMBL" id="MVHH01000014">
    <property type="protein sequence ID" value="OQZ98156.1"/>
    <property type="molecule type" value="Genomic_DNA"/>
</dbReference>
<evidence type="ECO:0000256" key="1">
    <source>
        <dbReference type="SAM" id="MobiDB-lite"/>
    </source>
</evidence>
<gene>
    <name evidence="4" type="ORF">BST15_09410</name>
    <name evidence="5" type="ORF">E6Q54_05480</name>
    <name evidence="3" type="ORF">WR43_12035</name>
</gene>
<dbReference type="OrthoDB" id="4772660at2"/>
<dbReference type="EMBL" id="LASW01000050">
    <property type="protein sequence ID" value="KKB98932.1"/>
    <property type="molecule type" value="Genomic_DNA"/>
</dbReference>
<proteinExistence type="predicted"/>
<evidence type="ECO:0000313" key="7">
    <source>
        <dbReference type="Proteomes" id="UP000192327"/>
    </source>
</evidence>
<reference evidence="6" key="1">
    <citation type="submission" date="2015-04" db="EMBL/GenBank/DDBJ databases">
        <title>Genome sequence of Mycobacterium arupense GUC1.</title>
        <authorList>
            <person name="Greninger A.L."/>
            <person name="Cunningham G."/>
            <person name="Chiu C.Y."/>
            <person name="Miller S."/>
        </authorList>
    </citation>
    <scope>NUCLEOTIDE SEQUENCE [LARGE SCALE GENOMIC DNA]</scope>
    <source>
        <strain evidence="6">GUC1</strain>
    </source>
</reference>
<comment type="caution">
    <text evidence="3">The sequence shown here is derived from an EMBL/GenBank/DDBJ whole genome shotgun (WGS) entry which is preliminary data.</text>
</comment>
<evidence type="ECO:0000313" key="8">
    <source>
        <dbReference type="Proteomes" id="UP000321797"/>
    </source>
</evidence>
<dbReference type="Proteomes" id="UP000192327">
    <property type="component" value="Unassembled WGS sequence"/>
</dbReference>
<dbReference type="PATRIC" id="fig|342002.3.peg.193"/>
<reference evidence="3" key="2">
    <citation type="submission" date="2015-04" db="EMBL/GenBank/DDBJ databases">
        <title>Genome sequence of Mycobacterium arupense strain GUC1.</title>
        <authorList>
            <person name="Greninger A.L."/>
            <person name="Cunningham G."/>
            <person name="Chiu C.Y."/>
            <person name="Miller S."/>
        </authorList>
    </citation>
    <scope>NUCLEOTIDE SEQUENCE</scope>
    <source>
        <strain evidence="3">GUC1</strain>
    </source>
</reference>
<dbReference type="AlphaFoldDB" id="A0A0F5MY20"/>
<feature type="region of interest" description="Disordered" evidence="1">
    <location>
        <begin position="78"/>
        <end position="102"/>
    </location>
</feature>
<dbReference type="STRING" id="342002.BST15_09410"/>
<keyword evidence="2" id="KW-0812">Transmembrane</keyword>
<keyword evidence="7" id="KW-1185">Reference proteome</keyword>
<feature type="transmembrane region" description="Helical" evidence="2">
    <location>
        <begin position="23"/>
        <end position="46"/>
    </location>
</feature>
<dbReference type="RefSeq" id="WP_046189829.1">
    <property type="nucleotide sequence ID" value="NZ_JACKUJ010000046.1"/>
</dbReference>
<evidence type="ECO:0000313" key="5">
    <source>
        <dbReference type="EMBL" id="TXI58568.1"/>
    </source>
</evidence>
<evidence type="ECO:0000313" key="3">
    <source>
        <dbReference type="EMBL" id="KKB98932.1"/>
    </source>
</evidence>
<dbReference type="Proteomes" id="UP000321797">
    <property type="component" value="Unassembled WGS sequence"/>
</dbReference>
<sequence length="209" mass="21741">MTTEPQPAPKPAKPRILQDWRDMIWSLIPLVLACVALAGLAGTCAFRPGGVTAGPVPAYDATAALTADAQTLGFPVRLPKLPEGWQPNSGTRGSITDGRTDSAGQRLRAVTSRVGYISPSGRYISLTQSNADEVPLVASISPGLHPTGAEDVDGTRWVVYGGDGDPVWTTRLAGKSGAAQLAITSAGDQETFRTLAAAVQSQPPLPATR</sequence>
<reference evidence="4 7" key="3">
    <citation type="submission" date="2016-12" db="EMBL/GenBank/DDBJ databases">
        <title>The new phylogeny of genus Mycobacterium.</title>
        <authorList>
            <person name="Tortoli E."/>
            <person name="Trovato A."/>
            <person name="Cirillo D.M."/>
        </authorList>
    </citation>
    <scope>NUCLEOTIDE SEQUENCE [LARGE SCALE GENOMIC DNA]</scope>
    <source>
        <strain evidence="4 7">DSM 44942</strain>
    </source>
</reference>